<reference evidence="4 5" key="1">
    <citation type="submission" date="2016-11" db="EMBL/GenBank/DDBJ databases">
        <authorList>
            <person name="Jaros S."/>
            <person name="Januszkiewicz K."/>
            <person name="Wedrychowicz H."/>
        </authorList>
    </citation>
    <scope>NUCLEOTIDE SEQUENCE [LARGE SCALE GENOMIC DNA]</scope>
    <source>
        <strain evidence="4 5">DSM 15970</strain>
    </source>
</reference>
<keyword evidence="4" id="KW-0449">Lipoprotein</keyword>
<dbReference type="InterPro" id="IPR000566">
    <property type="entry name" value="Lipocln_cytosolic_FA-bd_dom"/>
</dbReference>
<evidence type="ECO:0000313" key="4">
    <source>
        <dbReference type="EMBL" id="SHI66814.1"/>
    </source>
</evidence>
<evidence type="ECO:0000313" key="5">
    <source>
        <dbReference type="Proteomes" id="UP000184342"/>
    </source>
</evidence>
<evidence type="ECO:0000256" key="2">
    <source>
        <dbReference type="PIRNR" id="PIRNR036893"/>
    </source>
</evidence>
<dbReference type="AlphaFoldDB" id="A0A1M6D176"/>
<dbReference type="Gene3D" id="2.40.128.20">
    <property type="match status" value="1"/>
</dbReference>
<dbReference type="InterPro" id="IPR022271">
    <property type="entry name" value="Lipocalin_ApoD"/>
</dbReference>
<dbReference type="PANTHER" id="PTHR10612">
    <property type="entry name" value="APOLIPOPROTEIN D"/>
    <property type="match status" value="1"/>
</dbReference>
<dbReference type="InterPro" id="IPR012674">
    <property type="entry name" value="Calycin"/>
</dbReference>
<evidence type="ECO:0000256" key="1">
    <source>
        <dbReference type="ARBA" id="ARBA00006889"/>
    </source>
</evidence>
<accession>A0A1M6D176</accession>
<proteinExistence type="inferred from homology"/>
<keyword evidence="5" id="KW-1185">Reference proteome</keyword>
<protein>
    <submittedName>
        <fullName evidence="4">Apolipoprotein D and lipocalin family protein</fullName>
    </submittedName>
</protein>
<dbReference type="PIRSF" id="PIRSF036893">
    <property type="entry name" value="Lipocalin_ApoD"/>
    <property type="match status" value="1"/>
</dbReference>
<dbReference type="STRING" id="1122934.SAMN02745691_00639"/>
<dbReference type="InterPro" id="IPR022272">
    <property type="entry name" value="Lipocalin_CS"/>
</dbReference>
<dbReference type="PANTHER" id="PTHR10612:SF34">
    <property type="entry name" value="APOLIPOPROTEIN D"/>
    <property type="match status" value="1"/>
</dbReference>
<dbReference type="PROSITE" id="PS00213">
    <property type="entry name" value="LIPOCALIN"/>
    <property type="match status" value="1"/>
</dbReference>
<feature type="domain" description="Lipocalin/cytosolic fatty-acid binding" evidence="3">
    <location>
        <begin position="21"/>
        <end position="159"/>
    </location>
</feature>
<sequence>MGIFRRRSKHSTSEIPAICNVNLERYLGTWYEIARLPHSFEKGLDNVTATYNLKTDGNIEVVNAGMKNGEKKAAKATAWIPDKNCTGKLLVSFFRPFKSEYNIIKLNEDYSFAIVTSSSKNYLWILSREPRISEELYNDLISFAASKGFDTSKIIKVNQSDIRRQPCEKTNAEHQKR</sequence>
<dbReference type="GO" id="GO:0006950">
    <property type="term" value="P:response to stress"/>
    <property type="evidence" value="ECO:0007669"/>
    <property type="project" value="UniProtKB-ARBA"/>
</dbReference>
<dbReference type="RefSeq" id="WP_073992909.1">
    <property type="nucleotide sequence ID" value="NZ_FQYT01000005.1"/>
</dbReference>
<dbReference type="EMBL" id="FQYT01000005">
    <property type="protein sequence ID" value="SHI66814.1"/>
    <property type="molecule type" value="Genomic_DNA"/>
</dbReference>
<name>A0A1M6D176_9FIRM</name>
<gene>
    <name evidence="4" type="ORF">SAMN02745691_00639</name>
</gene>
<dbReference type="InterPro" id="IPR002446">
    <property type="entry name" value="Lipocalin_bac"/>
</dbReference>
<dbReference type="PRINTS" id="PR01171">
    <property type="entry name" value="BCTLIPOCALIN"/>
</dbReference>
<dbReference type="InterPro" id="IPR047202">
    <property type="entry name" value="Lipocalin_Blc-like_dom"/>
</dbReference>
<dbReference type="OrthoDB" id="9793905at2"/>
<dbReference type="Pfam" id="PF08212">
    <property type="entry name" value="Lipocalin_2"/>
    <property type="match status" value="1"/>
</dbReference>
<dbReference type="Proteomes" id="UP000184342">
    <property type="component" value="Unassembled WGS sequence"/>
</dbReference>
<evidence type="ECO:0000259" key="3">
    <source>
        <dbReference type="Pfam" id="PF08212"/>
    </source>
</evidence>
<comment type="similarity">
    <text evidence="1 2">Belongs to the calycin superfamily. Lipocalin family.</text>
</comment>
<dbReference type="SUPFAM" id="SSF50814">
    <property type="entry name" value="Lipocalins"/>
    <property type="match status" value="1"/>
</dbReference>
<dbReference type="CDD" id="cd19438">
    <property type="entry name" value="lipocalin_Blc-like"/>
    <property type="match status" value="1"/>
</dbReference>
<organism evidence="4 5">
    <name type="scientific">Parasporobacterium paucivorans DSM 15970</name>
    <dbReference type="NCBI Taxonomy" id="1122934"/>
    <lineage>
        <taxon>Bacteria</taxon>
        <taxon>Bacillati</taxon>
        <taxon>Bacillota</taxon>
        <taxon>Clostridia</taxon>
        <taxon>Lachnospirales</taxon>
        <taxon>Lachnospiraceae</taxon>
        <taxon>Parasporobacterium</taxon>
    </lineage>
</organism>